<protein>
    <recommendedName>
        <fullName evidence="3">F-box-like domain protein</fullName>
    </recommendedName>
</protein>
<sequence>MIEELVTASTQLQGALDRYLAACSTIQKSCIAGIWARGLSSELASRVVQELELLATYESALRHANSVMRYARNVPPFAPINALPREVMSRIFSLAAGEDCALYQVQPTGCKMRSKHADLLTHVCSHWRQIALGSRTLWSHIDIHSYGSFNTQLISRADVYASRAGDTPLVLHVHLENTAKQPSLDNATFKLIASIAPRTRALILKSETYYRSFLDLMLETALNHCTPGILTQLSVRSCSTVDYPSDQFLLAKLNTGYENHVSTNDQNLLEGPPRQRFDNVMLHLTNLHMGTLFIPWSSRAYHNLTELCVTRGSGDLGRESGKILESDLVVILRSSPFLRRLELDLVVLEGLSTTTPVEPIALNYIEILKVAEQAPGSNSFSLRESELGPLLRWIAPGSKSLQFSITCFPRVIWTIEAPLFKGHLVKQFFSRSNVTTITAKWLNADHQVADLWNAAPTVQTLILEEFERRSLLGSRDMHVSESGPCLDTLYLLKTDVASLNNVIRILKPRRIFLWDCYESFLVPSGPSESVSQISQNSIIPPDVAFMLPHIPAIEFLDHDPRDQIAHQWDFE</sequence>
<evidence type="ECO:0008006" key="3">
    <source>
        <dbReference type="Google" id="ProtNLM"/>
    </source>
</evidence>
<organism evidence="1 2">
    <name type="scientific">Rhizoctonia solani</name>
    <dbReference type="NCBI Taxonomy" id="456999"/>
    <lineage>
        <taxon>Eukaryota</taxon>
        <taxon>Fungi</taxon>
        <taxon>Dikarya</taxon>
        <taxon>Basidiomycota</taxon>
        <taxon>Agaricomycotina</taxon>
        <taxon>Agaricomycetes</taxon>
        <taxon>Cantharellales</taxon>
        <taxon>Ceratobasidiaceae</taxon>
        <taxon>Rhizoctonia</taxon>
    </lineage>
</organism>
<evidence type="ECO:0000313" key="1">
    <source>
        <dbReference type="EMBL" id="CAE6446511.1"/>
    </source>
</evidence>
<evidence type="ECO:0000313" key="2">
    <source>
        <dbReference type="Proteomes" id="UP000663846"/>
    </source>
</evidence>
<dbReference type="EMBL" id="CAJMWS010000471">
    <property type="protein sequence ID" value="CAE6446511.1"/>
    <property type="molecule type" value="Genomic_DNA"/>
</dbReference>
<comment type="caution">
    <text evidence="1">The sequence shown here is derived from an EMBL/GenBank/DDBJ whole genome shotgun (WGS) entry which is preliminary data.</text>
</comment>
<name>A0A8H3GE85_9AGAM</name>
<dbReference type="Gene3D" id="1.20.1280.50">
    <property type="match status" value="1"/>
</dbReference>
<accession>A0A8H3GE85</accession>
<dbReference type="Proteomes" id="UP000663846">
    <property type="component" value="Unassembled WGS sequence"/>
</dbReference>
<proteinExistence type="predicted"/>
<dbReference type="AlphaFoldDB" id="A0A8H3GE85"/>
<reference evidence="1" key="1">
    <citation type="submission" date="2021-01" db="EMBL/GenBank/DDBJ databases">
        <authorList>
            <person name="Kaushik A."/>
        </authorList>
    </citation>
    <scope>NUCLEOTIDE SEQUENCE</scope>
    <source>
        <strain evidence="1">AG1-1C</strain>
    </source>
</reference>
<gene>
    <name evidence="1" type="ORF">RDB_LOCUS138883</name>
</gene>